<dbReference type="GO" id="GO:0015074">
    <property type="term" value="P:DNA integration"/>
    <property type="evidence" value="ECO:0007669"/>
    <property type="project" value="UniProtKB-KW"/>
</dbReference>
<evidence type="ECO:0000313" key="7">
    <source>
        <dbReference type="Proteomes" id="UP000193675"/>
    </source>
</evidence>
<proteinExistence type="predicted"/>
<dbReference type="Proteomes" id="UP000193675">
    <property type="component" value="Unassembled WGS sequence"/>
</dbReference>
<comment type="caution">
    <text evidence="6">The sequence shown here is derived from an EMBL/GenBank/DDBJ whole genome shotgun (WGS) entry which is preliminary data.</text>
</comment>
<protein>
    <submittedName>
        <fullName evidence="6">Integrase</fullName>
    </submittedName>
</protein>
<keyword evidence="2 4" id="KW-0238">DNA-binding</keyword>
<dbReference type="PROSITE" id="PS51900">
    <property type="entry name" value="CB"/>
    <property type="match status" value="1"/>
</dbReference>
<evidence type="ECO:0000256" key="3">
    <source>
        <dbReference type="ARBA" id="ARBA00023172"/>
    </source>
</evidence>
<organism evidence="6 7">
    <name type="scientific">Pseudomonas putida</name>
    <name type="common">Arthrobacter siderocapsulatus</name>
    <dbReference type="NCBI Taxonomy" id="303"/>
    <lineage>
        <taxon>Bacteria</taxon>
        <taxon>Pseudomonadati</taxon>
        <taxon>Pseudomonadota</taxon>
        <taxon>Gammaproteobacteria</taxon>
        <taxon>Pseudomonadales</taxon>
        <taxon>Pseudomonadaceae</taxon>
        <taxon>Pseudomonas</taxon>
    </lineage>
</organism>
<name>A0A1X0ZZN9_PSEPU</name>
<dbReference type="OrthoDB" id="662444at2"/>
<dbReference type="InterPro" id="IPR044068">
    <property type="entry name" value="CB"/>
</dbReference>
<dbReference type="InterPro" id="IPR011010">
    <property type="entry name" value="DNA_brk_join_enz"/>
</dbReference>
<dbReference type="RefSeq" id="WP_084855668.1">
    <property type="nucleotide sequence ID" value="NZ_NBWC01000012.1"/>
</dbReference>
<dbReference type="InterPro" id="IPR010998">
    <property type="entry name" value="Integrase_recombinase_N"/>
</dbReference>
<evidence type="ECO:0000256" key="2">
    <source>
        <dbReference type="ARBA" id="ARBA00023125"/>
    </source>
</evidence>
<feature type="domain" description="Core-binding (CB)" evidence="5">
    <location>
        <begin position="71"/>
        <end position="148"/>
    </location>
</feature>
<evidence type="ECO:0000259" key="5">
    <source>
        <dbReference type="PROSITE" id="PS51900"/>
    </source>
</evidence>
<keyword evidence="3" id="KW-0233">DNA recombination</keyword>
<dbReference type="Gene3D" id="1.10.150.130">
    <property type="match status" value="1"/>
</dbReference>
<accession>A0A1X0ZZN9</accession>
<evidence type="ECO:0000313" key="6">
    <source>
        <dbReference type="EMBL" id="ORL65010.1"/>
    </source>
</evidence>
<dbReference type="GO" id="GO:0003677">
    <property type="term" value="F:DNA binding"/>
    <property type="evidence" value="ECO:0007669"/>
    <property type="project" value="UniProtKB-UniRule"/>
</dbReference>
<dbReference type="InterPro" id="IPR013762">
    <property type="entry name" value="Integrase-like_cat_sf"/>
</dbReference>
<evidence type="ECO:0000256" key="1">
    <source>
        <dbReference type="ARBA" id="ARBA00022908"/>
    </source>
</evidence>
<dbReference type="Gene3D" id="1.10.443.10">
    <property type="entry name" value="Intergrase catalytic core"/>
    <property type="match status" value="1"/>
</dbReference>
<keyword evidence="1" id="KW-0229">DNA integration</keyword>
<evidence type="ECO:0000256" key="4">
    <source>
        <dbReference type="PROSITE-ProRule" id="PRU01248"/>
    </source>
</evidence>
<gene>
    <name evidence="6" type="ORF">B7H17_09805</name>
</gene>
<dbReference type="AlphaFoldDB" id="A0A1X0ZZN9"/>
<dbReference type="SUPFAM" id="SSF56349">
    <property type="entry name" value="DNA breaking-rejoining enzymes"/>
    <property type="match status" value="1"/>
</dbReference>
<dbReference type="GO" id="GO:0006310">
    <property type="term" value="P:DNA recombination"/>
    <property type="evidence" value="ECO:0007669"/>
    <property type="project" value="UniProtKB-KW"/>
</dbReference>
<reference evidence="6 7" key="1">
    <citation type="submission" date="2017-04" db="EMBL/GenBank/DDBJ databases">
        <title>Presence of VIM-2 positive Pseudomonas species in chickens and their surrounding environment.</title>
        <authorList>
            <person name="Zhang R."/>
        </authorList>
    </citation>
    <scope>NUCLEOTIDE SEQUENCE [LARGE SCALE GENOMIC DNA]</scope>
    <source>
        <strain evidence="6 7">DZ-C18</strain>
    </source>
</reference>
<dbReference type="EMBL" id="NBWC01000012">
    <property type="protein sequence ID" value="ORL65010.1"/>
    <property type="molecule type" value="Genomic_DNA"/>
</dbReference>
<sequence>MRNRKASNKDLPPRMLRRVRKLKSGKLWVGYYYDGRDADGKRQEVPLGTDLAEAKLERACLEHKAKPKVVATMGELFDRYERDIIPGKSPRTQKDNKYELERLRKAFAVAPIGAITPPVIAQYRDARTAKTRANREIALLSHVFTMAMEWGFAERNPCLAVRRNKEKVRDFYAADEIWDAVYAEGDQGLKDAMDLAYLAGQRPADTLKFSTVDLDEDYLWVDQNKADKKLRIRRHVNGELTGLGLFIEALLERRKLQGVRNSRLITNDSGLRMSWEMLRNRFSEARDKAARKLIADGNTDLAAKVRQFQFRDIRPKAASEIEDISHASRLLGHSKEEITKRVYRRVGEVVSPTK</sequence>